<feature type="compositionally biased region" description="Low complexity" evidence="1">
    <location>
        <begin position="569"/>
        <end position="585"/>
    </location>
</feature>
<feature type="compositionally biased region" description="Polar residues" evidence="1">
    <location>
        <begin position="41"/>
        <end position="56"/>
    </location>
</feature>
<dbReference type="RefSeq" id="XP_001228176.1">
    <property type="nucleotide sequence ID" value="XM_001228175.1"/>
</dbReference>
<dbReference type="InParanoid" id="Q2GP55"/>
<dbReference type="InterPro" id="IPR052109">
    <property type="entry name" value="SRRM_Domain-Containing"/>
</dbReference>
<dbReference type="PANTHER" id="PTHR34755">
    <property type="entry name" value="SERINE/ARGININE REPETITIVE MATRIX PROTEIN 3-RELATED"/>
    <property type="match status" value="1"/>
</dbReference>
<feature type="compositionally biased region" description="Acidic residues" evidence="1">
    <location>
        <begin position="617"/>
        <end position="644"/>
    </location>
</feature>
<dbReference type="GeneID" id="4396480"/>
<reference evidence="3" key="1">
    <citation type="journal article" date="2015" name="Genome Announc.">
        <title>Draft genome sequence of the cellulolytic fungus Chaetomium globosum.</title>
        <authorList>
            <person name="Cuomo C.A."/>
            <person name="Untereiner W.A."/>
            <person name="Ma L.-J."/>
            <person name="Grabherr M."/>
            <person name="Birren B.W."/>
        </authorList>
    </citation>
    <scope>NUCLEOTIDE SEQUENCE [LARGE SCALE GENOMIC DNA]</scope>
    <source>
        <strain evidence="3">ATCC 6205 / CBS 148.51 / DSM 1962 / NBRC 6347 / NRRL 1970</strain>
    </source>
</reference>
<feature type="compositionally biased region" description="Polar residues" evidence="1">
    <location>
        <begin position="603"/>
        <end position="614"/>
    </location>
</feature>
<name>Q2GP55_CHAGB</name>
<dbReference type="SUPFAM" id="SSF52047">
    <property type="entry name" value="RNI-like"/>
    <property type="match status" value="1"/>
</dbReference>
<dbReference type="Proteomes" id="UP000001056">
    <property type="component" value="Unassembled WGS sequence"/>
</dbReference>
<gene>
    <name evidence="2" type="ORF">CHGG_10249</name>
</gene>
<dbReference type="AlphaFoldDB" id="Q2GP55"/>
<evidence type="ECO:0000256" key="1">
    <source>
        <dbReference type="SAM" id="MobiDB-lite"/>
    </source>
</evidence>
<proteinExistence type="predicted"/>
<dbReference type="PANTHER" id="PTHR34755:SF4">
    <property type="entry name" value="F-BOX DOMAIN-CONTAINING PROTEIN"/>
    <property type="match status" value="1"/>
</dbReference>
<evidence type="ECO:0000313" key="2">
    <source>
        <dbReference type="EMBL" id="EAQ83845.1"/>
    </source>
</evidence>
<accession>Q2GP55</accession>
<feature type="compositionally biased region" description="Acidic residues" evidence="1">
    <location>
        <begin position="100"/>
        <end position="111"/>
    </location>
</feature>
<protein>
    <submittedName>
        <fullName evidence="2">Uncharacterized protein</fullName>
    </submittedName>
</protein>
<sequence length="644" mass="71256">MKKPAGNAAGSVPAASAATTRNLRPRQASGAPEPPAGGRVTRSSAALPSTASTNENPAVPQPPPPSTPTKSHKRPGSPAAIASRPKRTRHSPHKPGFYGEDSDSDSGDEVENPPNPDVEQKASTRQRRQASQVFRPVKWTTSARTTKNQCQAVPINYPAPEKGKDRKWKNFGIDVEQIASKTFRGQLLDLKSLVNKLTSFEADSGSFTRKTTPLTRSLGMVAYVGHYPSRPFLRLSTDRKSQQRERQMTSPTRLIGWQWESAADGGRLVARDGAFIQSMADAITALPNLKHLTIESSTAANDQLLRLLPKELETLGLINCWDVDGDDFTAYLLTNGHQLKRLILHHNQSLGLSFLPVLGAACPNLQVLSMDFKTFQHHEFYRDSDPSYDQLLTTDQVPEWPEALEALQLLNMKKWSADAAETLFQSLADSSSKLLKLRHLELKAMLSIPILERSRLRNKWERKLRYIFLRENQDPVPLFSLRNPAQPPDRQEVKRASKKPSKSTRALPAGYPSRRSDRLKRSNSPSPSSSIGAARSLRNGLGRPSYAEPDTDEDEDEEEGDEAEGGQGVDESVSSSQPESPASSAGNEVPFRQGMCEKVEIQLDNQKSVETTLTMDDFLDSENNDLSDDDWVGQDDDEDTGYAW</sequence>
<feature type="compositionally biased region" description="Acidic residues" evidence="1">
    <location>
        <begin position="549"/>
        <end position="564"/>
    </location>
</feature>
<feature type="region of interest" description="Disordered" evidence="1">
    <location>
        <begin position="477"/>
        <end position="644"/>
    </location>
</feature>
<organism evidence="2 3">
    <name type="scientific">Chaetomium globosum (strain ATCC 6205 / CBS 148.51 / DSM 1962 / NBRC 6347 / NRRL 1970)</name>
    <name type="common">Soil fungus</name>
    <dbReference type="NCBI Taxonomy" id="306901"/>
    <lineage>
        <taxon>Eukaryota</taxon>
        <taxon>Fungi</taxon>
        <taxon>Dikarya</taxon>
        <taxon>Ascomycota</taxon>
        <taxon>Pezizomycotina</taxon>
        <taxon>Sordariomycetes</taxon>
        <taxon>Sordariomycetidae</taxon>
        <taxon>Sordariales</taxon>
        <taxon>Chaetomiaceae</taxon>
        <taxon>Chaetomium</taxon>
    </lineage>
</organism>
<feature type="region of interest" description="Disordered" evidence="1">
    <location>
        <begin position="1"/>
        <end position="134"/>
    </location>
</feature>
<evidence type="ECO:0000313" key="3">
    <source>
        <dbReference type="Proteomes" id="UP000001056"/>
    </source>
</evidence>
<feature type="compositionally biased region" description="Basic residues" evidence="1">
    <location>
        <begin position="84"/>
        <end position="93"/>
    </location>
</feature>
<dbReference type="InterPro" id="IPR032675">
    <property type="entry name" value="LRR_dom_sf"/>
</dbReference>
<keyword evidence="3" id="KW-1185">Reference proteome</keyword>
<dbReference type="eggNOG" id="ENOG502RWR6">
    <property type="taxonomic scope" value="Eukaryota"/>
</dbReference>
<feature type="compositionally biased region" description="Low complexity" evidence="1">
    <location>
        <begin position="1"/>
        <end position="18"/>
    </location>
</feature>
<dbReference type="EMBL" id="CH408035">
    <property type="protein sequence ID" value="EAQ83845.1"/>
    <property type="molecule type" value="Genomic_DNA"/>
</dbReference>
<dbReference type="HOGENOM" id="CLU_443576_0_0_1"/>
<dbReference type="VEuPathDB" id="FungiDB:CHGG_10249"/>
<dbReference type="OrthoDB" id="5395390at2759"/>
<dbReference type="STRING" id="306901.Q2GP55"/>
<dbReference type="Gene3D" id="3.80.10.10">
    <property type="entry name" value="Ribonuclease Inhibitor"/>
    <property type="match status" value="1"/>
</dbReference>